<dbReference type="GO" id="GO:0016787">
    <property type="term" value="F:hydrolase activity"/>
    <property type="evidence" value="ECO:0007669"/>
    <property type="project" value="UniProtKB-KW"/>
</dbReference>
<dbReference type="EMBL" id="JACHJT010000001">
    <property type="protein sequence ID" value="MBB4933057.1"/>
    <property type="molecule type" value="Genomic_DNA"/>
</dbReference>
<dbReference type="PANTHER" id="PTHR43611">
    <property type="entry name" value="ALPHA-D-GLUCOSE 1-PHOSPHATE PHOSPHATASE"/>
    <property type="match status" value="1"/>
</dbReference>
<dbReference type="CDD" id="cd02603">
    <property type="entry name" value="HAD_sEH-N_like"/>
    <property type="match status" value="1"/>
</dbReference>
<dbReference type="SUPFAM" id="SSF56784">
    <property type="entry name" value="HAD-like"/>
    <property type="match status" value="1"/>
</dbReference>
<reference evidence="1 2" key="1">
    <citation type="submission" date="2020-08" db="EMBL/GenBank/DDBJ databases">
        <title>Sequencing the genomes of 1000 actinobacteria strains.</title>
        <authorList>
            <person name="Klenk H.-P."/>
        </authorList>
    </citation>
    <scope>NUCLEOTIDE SEQUENCE [LARGE SCALE GENOMIC DNA]</scope>
    <source>
        <strain evidence="1 2">DSM 102030</strain>
    </source>
</reference>
<keyword evidence="2" id="KW-1185">Reference proteome</keyword>
<accession>A0A7W7W3H6</accession>
<evidence type="ECO:0000313" key="2">
    <source>
        <dbReference type="Proteomes" id="UP000523007"/>
    </source>
</evidence>
<dbReference type="SFLD" id="SFLDS00003">
    <property type="entry name" value="Haloacid_Dehalogenase"/>
    <property type="match status" value="1"/>
</dbReference>
<dbReference type="Gene3D" id="3.40.50.1000">
    <property type="entry name" value="HAD superfamily/HAD-like"/>
    <property type="match status" value="1"/>
</dbReference>
<sequence length="214" mass="23558">MDAERADRSVMSTVIFDYGEVISRPQPSWARTEIERLASVPAADFWAAYWAERPRFDAGASPDEFWDRIAQRAGADWDSSTDPGRVQALWATDVGSWLEVSPVSAALLRRLAQCDVRLALLSNAPHDVAGALRHSPLMTPFESLFFSCDLGACKPDPAVYTHVLTTLGVAPEETAFVDDREENVLAAKGLGIDAHHYSDAQELESFLAARFDAF</sequence>
<dbReference type="PANTHER" id="PTHR43611:SF3">
    <property type="entry name" value="FLAVIN MONONUCLEOTIDE HYDROLASE 1, CHLOROPLATIC"/>
    <property type="match status" value="1"/>
</dbReference>
<dbReference type="RefSeq" id="WP_184580734.1">
    <property type="nucleotide sequence ID" value="NZ_JACHJT010000001.1"/>
</dbReference>
<keyword evidence="1" id="KW-0378">Hydrolase</keyword>
<protein>
    <submittedName>
        <fullName evidence="1">Putative hydrolase of the HAD superfamily</fullName>
    </submittedName>
</protein>
<dbReference type="PRINTS" id="PR00413">
    <property type="entry name" value="HADHALOGNASE"/>
</dbReference>
<dbReference type="NCBIfam" id="TIGR01509">
    <property type="entry name" value="HAD-SF-IA-v3"/>
    <property type="match status" value="1"/>
</dbReference>
<gene>
    <name evidence="1" type="ORF">F4561_003877</name>
</gene>
<dbReference type="Pfam" id="PF00702">
    <property type="entry name" value="Hydrolase"/>
    <property type="match status" value="1"/>
</dbReference>
<organism evidence="1 2">
    <name type="scientific">Lipingzhangella halophila</name>
    <dbReference type="NCBI Taxonomy" id="1783352"/>
    <lineage>
        <taxon>Bacteria</taxon>
        <taxon>Bacillati</taxon>
        <taxon>Actinomycetota</taxon>
        <taxon>Actinomycetes</taxon>
        <taxon>Streptosporangiales</taxon>
        <taxon>Nocardiopsidaceae</taxon>
        <taxon>Lipingzhangella</taxon>
    </lineage>
</organism>
<dbReference type="InterPro" id="IPR036412">
    <property type="entry name" value="HAD-like_sf"/>
</dbReference>
<name>A0A7W7W3H6_9ACTN</name>
<dbReference type="InterPro" id="IPR006439">
    <property type="entry name" value="HAD-SF_hydro_IA"/>
</dbReference>
<proteinExistence type="predicted"/>
<dbReference type="SFLD" id="SFLDG01129">
    <property type="entry name" value="C1.5:_HAD__Beta-PGM__Phosphata"/>
    <property type="match status" value="1"/>
</dbReference>
<comment type="caution">
    <text evidence="1">The sequence shown here is derived from an EMBL/GenBank/DDBJ whole genome shotgun (WGS) entry which is preliminary data.</text>
</comment>
<dbReference type="AlphaFoldDB" id="A0A7W7W3H6"/>
<evidence type="ECO:0000313" key="1">
    <source>
        <dbReference type="EMBL" id="MBB4933057.1"/>
    </source>
</evidence>
<dbReference type="InterPro" id="IPR023214">
    <property type="entry name" value="HAD_sf"/>
</dbReference>
<dbReference type="Proteomes" id="UP000523007">
    <property type="component" value="Unassembled WGS sequence"/>
</dbReference>